<comment type="cofactor">
    <cofactor evidence="1">
        <name>pyridoxal 5'-phosphate</name>
        <dbReference type="ChEBI" id="CHEBI:597326"/>
    </cofactor>
</comment>
<dbReference type="Pfam" id="PF00155">
    <property type="entry name" value="Aminotran_1_2"/>
    <property type="match status" value="1"/>
</dbReference>
<dbReference type="Proteomes" id="UP000243255">
    <property type="component" value="Unassembled WGS sequence"/>
</dbReference>
<dbReference type="InterPro" id="IPR000796">
    <property type="entry name" value="Asp_trans"/>
</dbReference>
<dbReference type="GO" id="GO:0042802">
    <property type="term" value="F:identical protein binding"/>
    <property type="evidence" value="ECO:0007669"/>
    <property type="project" value="TreeGrafter"/>
</dbReference>
<protein>
    <submittedName>
        <fullName evidence="8">Aromatic-amino-acid transaminase</fullName>
    </submittedName>
</protein>
<evidence type="ECO:0000256" key="2">
    <source>
        <dbReference type="ARBA" id="ARBA00007441"/>
    </source>
</evidence>
<dbReference type="InterPro" id="IPR015422">
    <property type="entry name" value="PyrdxlP-dep_Trfase_small"/>
</dbReference>
<dbReference type="InterPro" id="IPR015424">
    <property type="entry name" value="PyrdxlP-dep_Trfase"/>
</dbReference>
<keyword evidence="4" id="KW-0032">Aminotransferase</keyword>
<dbReference type="InterPro" id="IPR015421">
    <property type="entry name" value="PyrdxlP-dep_Trfase_major"/>
</dbReference>
<name>A0A1M5MUI8_9FIRM</name>
<organism evidence="8 9">
    <name type="scientific">Asaccharospora irregularis DSM 2635</name>
    <dbReference type="NCBI Taxonomy" id="1121321"/>
    <lineage>
        <taxon>Bacteria</taxon>
        <taxon>Bacillati</taxon>
        <taxon>Bacillota</taxon>
        <taxon>Clostridia</taxon>
        <taxon>Peptostreptococcales</taxon>
        <taxon>Peptostreptococcaceae</taxon>
        <taxon>Asaccharospora</taxon>
    </lineage>
</organism>
<keyword evidence="5" id="KW-0808">Transferase</keyword>
<dbReference type="InterPro" id="IPR004839">
    <property type="entry name" value="Aminotransferase_I/II_large"/>
</dbReference>
<evidence type="ECO:0000256" key="3">
    <source>
        <dbReference type="ARBA" id="ARBA00011738"/>
    </source>
</evidence>
<comment type="subunit">
    <text evidence="3">Homodimer.</text>
</comment>
<dbReference type="GO" id="GO:0008483">
    <property type="term" value="F:transaminase activity"/>
    <property type="evidence" value="ECO:0007669"/>
    <property type="project" value="UniProtKB-KW"/>
</dbReference>
<proteinExistence type="inferred from homology"/>
<accession>A0A1M5MUI8</accession>
<dbReference type="GO" id="GO:0006520">
    <property type="term" value="P:amino acid metabolic process"/>
    <property type="evidence" value="ECO:0007669"/>
    <property type="project" value="InterPro"/>
</dbReference>
<dbReference type="SUPFAM" id="SSF53383">
    <property type="entry name" value="PLP-dependent transferases"/>
    <property type="match status" value="1"/>
</dbReference>
<dbReference type="AlphaFoldDB" id="A0A1M5MUI8"/>
<evidence type="ECO:0000256" key="1">
    <source>
        <dbReference type="ARBA" id="ARBA00001933"/>
    </source>
</evidence>
<dbReference type="Gene3D" id="3.40.640.10">
    <property type="entry name" value="Type I PLP-dependent aspartate aminotransferase-like (Major domain)"/>
    <property type="match status" value="1"/>
</dbReference>
<dbReference type="EMBL" id="FQWX01000008">
    <property type="protein sequence ID" value="SHG80827.1"/>
    <property type="molecule type" value="Genomic_DNA"/>
</dbReference>
<evidence type="ECO:0000256" key="4">
    <source>
        <dbReference type="ARBA" id="ARBA00022576"/>
    </source>
</evidence>
<reference evidence="9" key="1">
    <citation type="submission" date="2016-11" db="EMBL/GenBank/DDBJ databases">
        <authorList>
            <person name="Varghese N."/>
            <person name="Submissions S."/>
        </authorList>
    </citation>
    <scope>NUCLEOTIDE SEQUENCE [LARGE SCALE GENOMIC DNA]</scope>
    <source>
        <strain evidence="9">DSM 2635</strain>
    </source>
</reference>
<dbReference type="PANTHER" id="PTHR11879">
    <property type="entry name" value="ASPARTATE AMINOTRANSFERASE"/>
    <property type="match status" value="1"/>
</dbReference>
<dbReference type="RefSeq" id="WP_084120203.1">
    <property type="nucleotide sequence ID" value="NZ_BAABCH010000002.1"/>
</dbReference>
<dbReference type="OrthoDB" id="9766445at2"/>
<evidence type="ECO:0000256" key="6">
    <source>
        <dbReference type="ARBA" id="ARBA00022898"/>
    </source>
</evidence>
<gene>
    <name evidence="8" type="ORF">SAMN04488530_10817</name>
</gene>
<dbReference type="GO" id="GO:0030170">
    <property type="term" value="F:pyridoxal phosphate binding"/>
    <property type="evidence" value="ECO:0007669"/>
    <property type="project" value="InterPro"/>
</dbReference>
<dbReference type="CDD" id="cd00609">
    <property type="entry name" value="AAT_like"/>
    <property type="match status" value="1"/>
</dbReference>
<comment type="similarity">
    <text evidence="2">Belongs to the class-I pyridoxal-phosphate-dependent aminotransferase family.</text>
</comment>
<evidence type="ECO:0000259" key="7">
    <source>
        <dbReference type="Pfam" id="PF00155"/>
    </source>
</evidence>
<sequence>MVKSMAAKHAIWPRENDIIFNLSERAQRAEKVTGKDNVINATIGALMDDDGKLITMESVYKEYKELPNGEIGAYASLAGQPDYIESVKKIFFREYMPDAHIRVVASPGGSGAIKLALWNYTNIGDEILTSDWFWSPYVSIAEEIDRKVVTYKLFNEGNSFNLTSFKENFLRIADKQERIFTIINTPGHNPTGYSVSDDEWDEILDLSKEVAKDESKKIMIFVDAAYIDFAGDDKVIRKFFRKFSNLPENILVMVGFSMSKGFTAYGMRMGAVIGITSDENIAEEFHYSCVHSCRANWSNCNRGAMAILSNIVKDQEKFNLYEEEKKIYKEMLSVRAKAFVDESEKIGLEILPYKAGFFISIPCDNPKELCEELTKDNVYTIPLKMGLRFAVCAVSESKCKIAPKIIKNAMEYLESKKVATSEV</sequence>
<evidence type="ECO:0000313" key="8">
    <source>
        <dbReference type="EMBL" id="SHG80827.1"/>
    </source>
</evidence>
<feature type="domain" description="Aminotransferase class I/classII large" evidence="7">
    <location>
        <begin position="37"/>
        <end position="402"/>
    </location>
</feature>
<keyword evidence="9" id="KW-1185">Reference proteome</keyword>
<evidence type="ECO:0000313" key="9">
    <source>
        <dbReference type="Proteomes" id="UP000243255"/>
    </source>
</evidence>
<dbReference type="STRING" id="1121321.SAMN04488530_10817"/>
<dbReference type="Gene3D" id="3.90.1150.10">
    <property type="entry name" value="Aspartate Aminotransferase, domain 1"/>
    <property type="match status" value="1"/>
</dbReference>
<keyword evidence="6" id="KW-0663">Pyridoxal phosphate</keyword>
<dbReference type="PANTHER" id="PTHR11879:SF22">
    <property type="entry name" value="ASPARTATE AMINOTRANSFERASE, MITOCHONDRIAL"/>
    <property type="match status" value="1"/>
</dbReference>
<evidence type="ECO:0000256" key="5">
    <source>
        <dbReference type="ARBA" id="ARBA00022679"/>
    </source>
</evidence>